<dbReference type="Gene3D" id="3.30.750.140">
    <property type="match status" value="1"/>
</dbReference>
<evidence type="ECO:0000313" key="3">
    <source>
        <dbReference type="EMBL" id="KPV44376.1"/>
    </source>
</evidence>
<dbReference type="InterPro" id="IPR038610">
    <property type="entry name" value="FliK-like_C_sf"/>
</dbReference>
<gene>
    <name evidence="3" type="ORF">AN477_07010</name>
</gene>
<proteinExistence type="predicted"/>
<name>A0A0P9CX92_9BACL</name>
<feature type="domain" description="Flagellar hook-length control protein-like C-terminal" evidence="2">
    <location>
        <begin position="331"/>
        <end position="411"/>
    </location>
</feature>
<comment type="caution">
    <text evidence="3">The sequence shown here is derived from an EMBL/GenBank/DDBJ whole genome shotgun (WGS) entry which is preliminary data.</text>
</comment>
<dbReference type="EMBL" id="LJCO01000033">
    <property type="protein sequence ID" value="KPV44376.1"/>
    <property type="molecule type" value="Genomic_DNA"/>
</dbReference>
<feature type="compositionally biased region" description="Polar residues" evidence="1">
    <location>
        <begin position="97"/>
        <end position="106"/>
    </location>
</feature>
<feature type="region of interest" description="Disordered" evidence="1">
    <location>
        <begin position="1"/>
        <end position="35"/>
    </location>
</feature>
<feature type="region of interest" description="Disordered" evidence="1">
    <location>
        <begin position="205"/>
        <end position="238"/>
    </location>
</feature>
<feature type="region of interest" description="Disordered" evidence="1">
    <location>
        <begin position="71"/>
        <end position="148"/>
    </location>
</feature>
<evidence type="ECO:0000259" key="2">
    <source>
        <dbReference type="Pfam" id="PF02120"/>
    </source>
</evidence>
<accession>A0A0P9CX92</accession>
<feature type="region of interest" description="Disordered" evidence="1">
    <location>
        <begin position="252"/>
        <end position="316"/>
    </location>
</feature>
<feature type="compositionally biased region" description="Low complexity" evidence="1">
    <location>
        <begin position="266"/>
        <end position="282"/>
    </location>
</feature>
<feature type="compositionally biased region" description="Polar residues" evidence="1">
    <location>
        <begin position="205"/>
        <end position="220"/>
    </location>
</feature>
<evidence type="ECO:0000313" key="4">
    <source>
        <dbReference type="Proteomes" id="UP000050482"/>
    </source>
</evidence>
<dbReference type="Proteomes" id="UP000050482">
    <property type="component" value="Unassembled WGS sequence"/>
</dbReference>
<dbReference type="InterPro" id="IPR021136">
    <property type="entry name" value="Flagellar_hook_control-like_C"/>
</dbReference>
<protein>
    <recommendedName>
        <fullName evidence="2">Flagellar hook-length control protein-like C-terminal domain-containing protein</fullName>
    </recommendedName>
</protein>
<feature type="compositionally biased region" description="Polar residues" evidence="1">
    <location>
        <begin position="74"/>
        <end position="90"/>
    </location>
</feature>
<sequence length="455" mass="47299">MGPLNGFVHTESTSSHQTKASGDKHGKSKKSNGEEGVGASFVSIFQSIVVPNRGHTNAHVPVASDAGAIKGNRKLSSGRSNRPDLSSGALTQYAPLQINSLTTSGLNGREPSTGPSEAMPLESSRRQSPQGENLKPSHRGKQAGKIGTRNTLQLSINRHQLLLSKHLAVSPEAGVRAGSISGGTSKGSKANTDEYVQQIQQALVKATQNPRGKSHVSSEASGRVSRGAQQQKAGSKTLASLSVADVTSLAGESKVKPSEMTVHNLSSATSKSSGGSPVSKGHSQVDPQLPGLAGLNVSTLATPSPSSDATSAQTLSLADPSAHSVFQDIVSGQVQSGQQSVTVNIHPEGMGNINIIVNQTTAHQISVQVQASSAQTVQWFNQQKDGLTSALQNTGFQLSGFQISYGQGNADQHGRGFIPYRGIQTAKSAGSIASIDVVQPEEVGISDSQTRRWFG</sequence>
<dbReference type="STRING" id="471514.AN477_07010"/>
<feature type="compositionally biased region" description="Low complexity" evidence="1">
    <location>
        <begin position="298"/>
        <end position="312"/>
    </location>
</feature>
<feature type="compositionally biased region" description="Polar residues" evidence="1">
    <location>
        <begin position="227"/>
        <end position="238"/>
    </location>
</feature>
<dbReference type="AlphaFoldDB" id="A0A0P9CX92"/>
<feature type="compositionally biased region" description="Polar residues" evidence="1">
    <location>
        <begin position="10"/>
        <end position="20"/>
    </location>
</feature>
<organism evidence="3 4">
    <name type="scientific">Alicyclobacillus ferrooxydans</name>
    <dbReference type="NCBI Taxonomy" id="471514"/>
    <lineage>
        <taxon>Bacteria</taxon>
        <taxon>Bacillati</taxon>
        <taxon>Bacillota</taxon>
        <taxon>Bacilli</taxon>
        <taxon>Bacillales</taxon>
        <taxon>Alicyclobacillaceae</taxon>
        <taxon>Alicyclobacillus</taxon>
    </lineage>
</organism>
<dbReference type="CDD" id="cd17470">
    <property type="entry name" value="T3SS_Flik_C"/>
    <property type="match status" value="1"/>
</dbReference>
<dbReference type="Pfam" id="PF02120">
    <property type="entry name" value="Flg_hook"/>
    <property type="match status" value="1"/>
</dbReference>
<reference evidence="3 4" key="1">
    <citation type="submission" date="2015-09" db="EMBL/GenBank/DDBJ databases">
        <title>Draft genome sequence of Alicyclobacillus ferrooxydans DSM 22381.</title>
        <authorList>
            <person name="Hemp J."/>
        </authorList>
    </citation>
    <scope>NUCLEOTIDE SEQUENCE [LARGE SCALE GENOMIC DNA]</scope>
    <source>
        <strain evidence="3 4">TC-34</strain>
    </source>
</reference>
<dbReference type="PATRIC" id="fig|471514.4.peg.3643"/>
<dbReference type="RefSeq" id="WP_054968460.1">
    <property type="nucleotide sequence ID" value="NZ_LJCO01000033.1"/>
</dbReference>
<keyword evidence="4" id="KW-1185">Reference proteome</keyword>
<evidence type="ECO:0000256" key="1">
    <source>
        <dbReference type="SAM" id="MobiDB-lite"/>
    </source>
</evidence>